<sequence>MDSTIWISQKHEIMCIAFIWRTLLSKAAYNKCIPKVIGQLQSTKMNPTSKLFL</sequence>
<evidence type="ECO:0000313" key="1">
    <source>
        <dbReference type="EMBL" id="JAH15760.1"/>
    </source>
</evidence>
<name>A0A0E9QHG2_ANGAN</name>
<dbReference type="EMBL" id="GBXM01092817">
    <property type="protein sequence ID" value="JAH15760.1"/>
    <property type="molecule type" value="Transcribed_RNA"/>
</dbReference>
<reference evidence="1" key="1">
    <citation type="submission" date="2014-11" db="EMBL/GenBank/DDBJ databases">
        <authorList>
            <person name="Amaro Gonzalez C."/>
        </authorList>
    </citation>
    <scope>NUCLEOTIDE SEQUENCE</scope>
</reference>
<accession>A0A0E9QHG2</accession>
<proteinExistence type="predicted"/>
<organism evidence="1">
    <name type="scientific">Anguilla anguilla</name>
    <name type="common">European freshwater eel</name>
    <name type="synonym">Muraena anguilla</name>
    <dbReference type="NCBI Taxonomy" id="7936"/>
    <lineage>
        <taxon>Eukaryota</taxon>
        <taxon>Metazoa</taxon>
        <taxon>Chordata</taxon>
        <taxon>Craniata</taxon>
        <taxon>Vertebrata</taxon>
        <taxon>Euteleostomi</taxon>
        <taxon>Actinopterygii</taxon>
        <taxon>Neopterygii</taxon>
        <taxon>Teleostei</taxon>
        <taxon>Anguilliformes</taxon>
        <taxon>Anguillidae</taxon>
        <taxon>Anguilla</taxon>
    </lineage>
</organism>
<protein>
    <submittedName>
        <fullName evidence="1">Uncharacterized protein</fullName>
    </submittedName>
</protein>
<reference evidence="1" key="2">
    <citation type="journal article" date="2015" name="Fish Shellfish Immunol.">
        <title>Early steps in the European eel (Anguilla anguilla)-Vibrio vulnificus interaction in the gills: Role of the RtxA13 toxin.</title>
        <authorList>
            <person name="Callol A."/>
            <person name="Pajuelo D."/>
            <person name="Ebbesson L."/>
            <person name="Teles M."/>
            <person name="MacKenzie S."/>
            <person name="Amaro C."/>
        </authorList>
    </citation>
    <scope>NUCLEOTIDE SEQUENCE</scope>
</reference>
<dbReference type="AlphaFoldDB" id="A0A0E9QHG2"/>